<dbReference type="EMBL" id="JAPFFK010000011">
    <property type="protein sequence ID" value="KAJ6734869.1"/>
    <property type="molecule type" value="Genomic_DNA"/>
</dbReference>
<evidence type="ECO:0000313" key="2">
    <source>
        <dbReference type="Proteomes" id="UP001151532"/>
    </source>
</evidence>
<proteinExistence type="predicted"/>
<protein>
    <submittedName>
        <fullName evidence="1">Uncharacterized protein</fullName>
    </submittedName>
</protein>
<reference evidence="1" key="1">
    <citation type="submission" date="2022-11" db="EMBL/GenBank/DDBJ databases">
        <authorList>
            <person name="Hyden B.L."/>
            <person name="Feng K."/>
            <person name="Yates T."/>
            <person name="Jawdy S."/>
            <person name="Smart L.B."/>
            <person name="Muchero W."/>
        </authorList>
    </citation>
    <scope>NUCLEOTIDE SEQUENCE</scope>
    <source>
        <tissue evidence="1">Shoot tip</tissue>
    </source>
</reference>
<dbReference type="OrthoDB" id="2019614at2759"/>
<accession>A0A9Q0UR72</accession>
<dbReference type="AlphaFoldDB" id="A0A9Q0UR72"/>
<keyword evidence="2" id="KW-1185">Reference proteome</keyword>
<gene>
    <name evidence="1" type="ORF">OIU79_002027</name>
</gene>
<name>A0A9Q0UR72_SALPP</name>
<evidence type="ECO:0000313" key="1">
    <source>
        <dbReference type="EMBL" id="KAJ6734869.1"/>
    </source>
</evidence>
<sequence length="72" mass="8282">MGYTWQCEEIFRDVLRFCLQERGGGWIWMRASYMGVVRGSQASSIRKTSQRILHWLRTLKGGAVVGSALLFE</sequence>
<dbReference type="Proteomes" id="UP001151532">
    <property type="component" value="Chromosome 17"/>
</dbReference>
<comment type="caution">
    <text evidence="1">The sequence shown here is derived from an EMBL/GenBank/DDBJ whole genome shotgun (WGS) entry which is preliminary data.</text>
</comment>
<reference evidence="1" key="2">
    <citation type="journal article" date="2023" name="Int. J. Mol. Sci.">
        <title>De Novo Assembly and Annotation of 11 Diverse Shrub Willow (Salix) Genomes Reveals Novel Gene Organization in Sex-Linked Regions.</title>
        <authorList>
            <person name="Hyden B."/>
            <person name="Feng K."/>
            <person name="Yates T.B."/>
            <person name="Jawdy S."/>
            <person name="Cereghino C."/>
            <person name="Smart L.B."/>
            <person name="Muchero W."/>
        </authorList>
    </citation>
    <scope>NUCLEOTIDE SEQUENCE</scope>
    <source>
        <tissue evidence="1">Shoot tip</tissue>
    </source>
</reference>
<organism evidence="1 2">
    <name type="scientific">Salix purpurea</name>
    <name type="common">Purple osier willow</name>
    <dbReference type="NCBI Taxonomy" id="77065"/>
    <lineage>
        <taxon>Eukaryota</taxon>
        <taxon>Viridiplantae</taxon>
        <taxon>Streptophyta</taxon>
        <taxon>Embryophyta</taxon>
        <taxon>Tracheophyta</taxon>
        <taxon>Spermatophyta</taxon>
        <taxon>Magnoliopsida</taxon>
        <taxon>eudicotyledons</taxon>
        <taxon>Gunneridae</taxon>
        <taxon>Pentapetalae</taxon>
        <taxon>rosids</taxon>
        <taxon>fabids</taxon>
        <taxon>Malpighiales</taxon>
        <taxon>Salicaceae</taxon>
        <taxon>Saliceae</taxon>
        <taxon>Salix</taxon>
    </lineage>
</organism>